<dbReference type="CDD" id="cd08696">
    <property type="entry name" value="C2_Dock-C"/>
    <property type="match status" value="1"/>
</dbReference>
<dbReference type="STRING" id="283909.N1PBB6"/>
<feature type="domain" description="C2 DOCK-type" evidence="4">
    <location>
        <begin position="272"/>
        <end position="439"/>
    </location>
</feature>
<evidence type="ECO:0000259" key="5">
    <source>
        <dbReference type="PROSITE" id="PS51651"/>
    </source>
</evidence>
<feature type="compositionally biased region" description="Low complexity" evidence="3">
    <location>
        <begin position="598"/>
        <end position="615"/>
    </location>
</feature>
<dbReference type="InterPro" id="IPR046770">
    <property type="entry name" value="DOCKER_Lobe_B"/>
</dbReference>
<reference evidence="7" key="3">
    <citation type="submission" date="2015-06" db="UniProtKB">
        <authorList>
            <consortium name="EnsemblMetazoa"/>
        </authorList>
    </citation>
    <scope>IDENTIFICATION</scope>
</reference>
<dbReference type="InterPro" id="IPR043161">
    <property type="entry name" value="DOCK_C_lobe_A"/>
</dbReference>
<proteinExistence type="inferred from homology"/>
<name>N1PBB6_CAPTE</name>
<dbReference type="Proteomes" id="UP000014760">
    <property type="component" value="Unassembled WGS sequence"/>
</dbReference>
<dbReference type="FunFam" id="1.25.40.410:FF:000002">
    <property type="entry name" value="Dedicator of cytokinesis protein 7"/>
    <property type="match status" value="1"/>
</dbReference>
<feature type="compositionally biased region" description="Polar residues" evidence="3">
    <location>
        <begin position="583"/>
        <end position="596"/>
    </location>
</feature>
<feature type="region of interest" description="Disordered" evidence="3">
    <location>
        <begin position="1054"/>
        <end position="1087"/>
    </location>
</feature>
<dbReference type="EMBL" id="KB291798">
    <property type="protein sequence ID" value="ELU18915.1"/>
    <property type="molecule type" value="Genomic_DNA"/>
</dbReference>
<feature type="compositionally biased region" description="Pro residues" evidence="3">
    <location>
        <begin position="564"/>
        <end position="573"/>
    </location>
</feature>
<dbReference type="FunFam" id="1.20.58.740:FF:000002">
    <property type="entry name" value="Dedicator of cytokinesis protein 7"/>
    <property type="match status" value="1"/>
</dbReference>
<dbReference type="HOGENOM" id="CLU_000624_0_0_1"/>
<dbReference type="InterPro" id="IPR046769">
    <property type="entry name" value="DOCKER_Lobe_A"/>
</dbReference>
<keyword evidence="1" id="KW-0344">Guanine-nucleotide releasing factor</keyword>
<evidence type="ECO:0008006" key="9">
    <source>
        <dbReference type="Google" id="ProtNLM"/>
    </source>
</evidence>
<feature type="domain" description="DOCKER" evidence="5">
    <location>
        <begin position="1326"/>
        <end position="1761"/>
    </location>
</feature>
<dbReference type="InterPro" id="IPR026791">
    <property type="entry name" value="DOCK"/>
</dbReference>
<evidence type="ECO:0000313" key="6">
    <source>
        <dbReference type="EMBL" id="ELU18915.1"/>
    </source>
</evidence>
<dbReference type="Gene3D" id="1.25.40.410">
    <property type="match status" value="1"/>
</dbReference>
<dbReference type="Gene3D" id="1.20.58.740">
    <property type="match status" value="1"/>
</dbReference>
<reference evidence="8" key="1">
    <citation type="submission" date="2012-12" db="EMBL/GenBank/DDBJ databases">
        <authorList>
            <person name="Hellsten U."/>
            <person name="Grimwood J."/>
            <person name="Chapman J.A."/>
            <person name="Shapiro H."/>
            <person name="Aerts A."/>
            <person name="Otillar R.P."/>
            <person name="Terry A.Y."/>
            <person name="Boore J.L."/>
            <person name="Simakov O."/>
            <person name="Marletaz F."/>
            <person name="Cho S.-J."/>
            <person name="Edsinger-Gonzales E."/>
            <person name="Havlak P."/>
            <person name="Kuo D.-H."/>
            <person name="Larsson T."/>
            <person name="Lv J."/>
            <person name="Arendt D."/>
            <person name="Savage R."/>
            <person name="Osoegawa K."/>
            <person name="de Jong P."/>
            <person name="Lindberg D.R."/>
            <person name="Seaver E.C."/>
            <person name="Weisblat D.A."/>
            <person name="Putnam N.H."/>
            <person name="Grigoriev I.V."/>
            <person name="Rokhsar D.S."/>
        </authorList>
    </citation>
    <scope>NUCLEOTIDE SEQUENCE</scope>
    <source>
        <strain evidence="8">I ESC-2004</strain>
    </source>
</reference>
<dbReference type="InterPro" id="IPR035892">
    <property type="entry name" value="C2_domain_sf"/>
</dbReference>
<dbReference type="GO" id="GO:0005085">
    <property type="term" value="F:guanyl-nucleotide exchange factor activity"/>
    <property type="evidence" value="ECO:0007669"/>
    <property type="project" value="UniProtKB-KW"/>
</dbReference>
<evidence type="ECO:0000256" key="3">
    <source>
        <dbReference type="SAM" id="MobiDB-lite"/>
    </source>
</evidence>
<dbReference type="PANTHER" id="PTHR23317">
    <property type="entry name" value="DEDICATOR OF CYTOKINESIS DOCK"/>
    <property type="match status" value="1"/>
</dbReference>
<feature type="region of interest" description="Disordered" evidence="3">
    <location>
        <begin position="564"/>
        <end position="639"/>
    </location>
</feature>
<feature type="region of interest" description="Disordered" evidence="3">
    <location>
        <begin position="1759"/>
        <end position="1796"/>
    </location>
</feature>
<dbReference type="EMBL" id="AMQN01000059">
    <property type="status" value="NOT_ANNOTATED_CDS"/>
    <property type="molecule type" value="Genomic_DNA"/>
</dbReference>
<evidence type="ECO:0000256" key="2">
    <source>
        <dbReference type="PROSITE-ProRule" id="PRU00983"/>
    </source>
</evidence>
<feature type="compositionally biased region" description="Basic residues" evidence="3">
    <location>
        <begin position="1771"/>
        <end position="1787"/>
    </location>
</feature>
<reference evidence="6 8" key="2">
    <citation type="journal article" date="2013" name="Nature">
        <title>Insights into bilaterian evolution from three spiralian genomes.</title>
        <authorList>
            <person name="Simakov O."/>
            <person name="Marletaz F."/>
            <person name="Cho S.J."/>
            <person name="Edsinger-Gonzales E."/>
            <person name="Havlak P."/>
            <person name="Hellsten U."/>
            <person name="Kuo D.H."/>
            <person name="Larsson T."/>
            <person name="Lv J."/>
            <person name="Arendt D."/>
            <person name="Savage R."/>
            <person name="Osoegawa K."/>
            <person name="de Jong P."/>
            <person name="Grimwood J."/>
            <person name="Chapman J.A."/>
            <person name="Shapiro H."/>
            <person name="Aerts A."/>
            <person name="Otillar R.P."/>
            <person name="Terry A.Y."/>
            <person name="Boore J.L."/>
            <person name="Grigoriev I.V."/>
            <person name="Lindberg D.R."/>
            <person name="Seaver E.C."/>
            <person name="Weisblat D.A."/>
            <person name="Putnam N.H."/>
            <person name="Rokhsar D.S."/>
        </authorList>
    </citation>
    <scope>NUCLEOTIDE SEQUENCE</scope>
    <source>
        <strain evidence="6 8">I ESC-2004</strain>
    </source>
</reference>
<dbReference type="Pfam" id="PF20422">
    <property type="entry name" value="DHR-2_Lobe_B"/>
    <property type="match status" value="1"/>
</dbReference>
<dbReference type="Pfam" id="PF20421">
    <property type="entry name" value="DHR-2_Lobe_C"/>
    <property type="match status" value="1"/>
</dbReference>
<evidence type="ECO:0000259" key="4">
    <source>
        <dbReference type="PROSITE" id="PS51650"/>
    </source>
</evidence>
<dbReference type="GO" id="GO:0007264">
    <property type="term" value="P:small GTPase-mediated signal transduction"/>
    <property type="evidence" value="ECO:0007669"/>
    <property type="project" value="InterPro"/>
</dbReference>
<gene>
    <name evidence="6" type="ORF">CAPTEDRAFT_161690</name>
</gene>
<dbReference type="OMA" id="FPHQFND"/>
<feature type="compositionally biased region" description="Low complexity" evidence="3">
    <location>
        <begin position="1061"/>
        <end position="1071"/>
    </location>
</feature>
<dbReference type="FunCoup" id="N1PBB6">
    <property type="interactions" value="223"/>
</dbReference>
<dbReference type="EnsemblMetazoa" id="CapteT161690">
    <property type="protein sequence ID" value="CapteP161690"/>
    <property type="gene ID" value="CapteG161690"/>
</dbReference>
<dbReference type="InterPro" id="IPR043162">
    <property type="entry name" value="DOCK_C_lobe_C"/>
</dbReference>
<dbReference type="OrthoDB" id="47328at2759"/>
<evidence type="ECO:0000256" key="1">
    <source>
        <dbReference type="ARBA" id="ARBA00022658"/>
    </source>
</evidence>
<dbReference type="PROSITE" id="PS51650">
    <property type="entry name" value="C2_DOCK"/>
    <property type="match status" value="1"/>
</dbReference>
<dbReference type="Pfam" id="PF06920">
    <property type="entry name" value="DHR-2_Lobe_A"/>
    <property type="match status" value="1"/>
</dbReference>
<dbReference type="InterPro" id="IPR027007">
    <property type="entry name" value="C2_DOCK-type_domain"/>
</dbReference>
<dbReference type="InterPro" id="IPR046773">
    <property type="entry name" value="DOCKER_Lobe_C"/>
</dbReference>
<dbReference type="InterPro" id="IPR027357">
    <property type="entry name" value="DOCKER_dom"/>
</dbReference>
<organism evidence="6">
    <name type="scientific">Capitella teleta</name>
    <name type="common">Polychaete worm</name>
    <dbReference type="NCBI Taxonomy" id="283909"/>
    <lineage>
        <taxon>Eukaryota</taxon>
        <taxon>Metazoa</taxon>
        <taxon>Spiralia</taxon>
        <taxon>Lophotrochozoa</taxon>
        <taxon>Annelida</taxon>
        <taxon>Polychaeta</taxon>
        <taxon>Sedentaria</taxon>
        <taxon>Scolecida</taxon>
        <taxon>Capitellidae</taxon>
        <taxon>Capitella</taxon>
    </lineage>
</organism>
<accession>N1PBB6</accession>
<keyword evidence="8" id="KW-1185">Reference proteome</keyword>
<protein>
    <recommendedName>
        <fullName evidence="9">Dedicator of cytokinesis protein 7</fullName>
    </recommendedName>
</protein>
<comment type="similarity">
    <text evidence="2">Belongs to the DOCK family.</text>
</comment>
<dbReference type="PANTHER" id="PTHR23317:SF76">
    <property type="entry name" value="LD20667P"/>
    <property type="match status" value="1"/>
</dbReference>
<dbReference type="Pfam" id="PF14429">
    <property type="entry name" value="DOCK-C2"/>
    <property type="match status" value="1"/>
</dbReference>
<sequence>MALYDAKEKRKISENFYFDLNPESTKQMLSSHIPYQDVSTLSRSAIFSITHPSPDIYLVVKLEKVLQQGDISEVAEPYMKEEKVTCHSLLQSKEKARASAQYFCEKLGQHRMPFAWTAIYLMNVINGASSLERDSDRDSGRSDSLDRRSSALMGQYDSFRKKSQEIGEALTDFRPVTLTLTSFFKQESDKLSDDDLYKFLADLKKPGSVLKRLKYIPGSLKFDISPCPEDPKYTLTPELFRVDPYPDDKGRPSKECVEFPVHDIHKPHVTYRNLLYVYPKGLNFTNRQGSARNIAVKVQLMDGEEQQNAMHVIFGKSSCPEYKSECYTTVTYHSKNPDFYEEVKAKLPAHLGDNHHLLFTFYHVSCQRKVEVAPLETPIGYTWLPLFRDGRLMHGDFSLPVSVDQPPPHYSMLHPDVQLPNMKWVDNHKGLFTVSIQAVSSIHTLDEHLDRFLTLYNAAAEHRIPARIGNFELELKRAVSDLQLAKNGPVIHFLHLLLDKLLALMVKPPLINGDYLNMGQSCFEAIMQIVRRLQNIMDMKCDQHGRNASLTSYIQYACTLPHPEPAPTMPSPGGPGSYATLGRPSSLNVIKSSHQRSNSDPDLPNSNPGSPDPDNAALSGPNADLTFRQQPPEGSMPNRNKKMVHEEVALMWVVSSGSIRELALSNSWFIFELMIKSMGEHLAQAERLHGPRKGRFPGSFTEDITAVVAMITRDIIDRYNRDWGLVKGLNASLAFFASDCFSLMDRGFVFQMIKHYCKAMSSKINSLADATSLITLKLDFLRIVCCHEHFVPLNLPLALSPCGPCSPSPSSASLTSFSSAGSMLDKAMFTELSMEYRLHHFLVGLVLADLSTVLESHNATLHNKAINCVRNLMSSHDMDPRFKDTDTRSRVACLYLPLLRIVMDALSQLYDPNLHARPSPDDVAGIDQNVAMVIAGSSIYGNAVHGHDDSNSKNKKSQLTREDTRNMLMCFLWVLKTVDKRQLRAWWAELPMPQLNQLLETLYFCVSNFEYKGKRAMQQYSLQTIKKSVDMKSKLEDAILGSGSARSEMMLRRRGTPSNYQPQQQPQQLPQASPDKTPGTPSLDLPRLRWKKEQTHWKQNADQPDGGRPRAEAEVDAFMEGQLAIEVNLIVLDTLDIIVGVVQSADALQGLLSLVLRVLLHSLALNQSSTVLQHMFAFQRSLVSKFPELLFEEETEQCADLCLRLLRHCSSCISNTRSHASASLYLLMRQNFEIGNNFVRVKMQVTMSLSSLVGQNQNFNEEFLRKSLKTILTYAEADVELQETTFPEQVRDLVFNLHMILSDTVKMKEFQEDPEMLLDLMFRIAKGYQNSPDLRLTWLENMAAKHSERNNHAEAALCLVHSAGLVAEYLNMLEDRQHLPVGCVAFQHVSQNILEESAVSDDVVSPDEEGICTGKYFSELGLVGLLEQAASSFNMAGMYEAVNHVYKVLIPIYEYNRDFKKLAFVHGKLQDAFTSVLRQEGKRVFGTYFRVGFYGAKFGDLDGEEFVYKEPAITKLPEISHRLDNFYCDKFGEEFVHTIKDSNTVEREKLDPEKVYIQVTYVEPYFDLYELKDRITFFDKNYNLRRFMYATPFTQDGRAHGELHEQYKRKTILGTSHAFPYIKTRIAVTSREQVILSPIEVAIEDIQKKTKEVAFALAQEPPDTKMLQMVLQGCIGATVNQGPLEVAMVFLAPVVALGETPTRHHNKLKICFKDFIKKCGDALHRNKSLIGPDQKEYQRELERNYHNIKDKLGPLIASPVAQAQMNAGGRKSGKHHRRDKEHNRRPKSSASQVSNA</sequence>
<evidence type="ECO:0000313" key="8">
    <source>
        <dbReference type="Proteomes" id="UP000014760"/>
    </source>
</evidence>
<dbReference type="InterPro" id="IPR037808">
    <property type="entry name" value="C2_Dock-C"/>
</dbReference>
<evidence type="ECO:0000313" key="7">
    <source>
        <dbReference type="EnsemblMetazoa" id="CapteP161690"/>
    </source>
</evidence>
<dbReference type="Gene3D" id="2.60.40.150">
    <property type="entry name" value="C2 domain"/>
    <property type="match status" value="1"/>
</dbReference>
<dbReference type="PROSITE" id="PS51651">
    <property type="entry name" value="DOCKER"/>
    <property type="match status" value="1"/>
</dbReference>